<comment type="caution">
    <text evidence="1">The sequence shown here is derived from an EMBL/GenBank/DDBJ whole genome shotgun (WGS) entry which is preliminary data.</text>
</comment>
<keyword evidence="2" id="KW-1185">Reference proteome</keyword>
<protein>
    <recommendedName>
        <fullName evidence="3">DUF3500 domain-containing protein</fullName>
    </recommendedName>
</protein>
<dbReference type="Pfam" id="PF12006">
    <property type="entry name" value="DUF3500"/>
    <property type="match status" value="1"/>
</dbReference>
<dbReference type="EMBL" id="MU404352">
    <property type="protein sequence ID" value="KAI1615136.1"/>
    <property type="molecule type" value="Genomic_DNA"/>
</dbReference>
<evidence type="ECO:0000313" key="1">
    <source>
        <dbReference type="EMBL" id="KAI1615136.1"/>
    </source>
</evidence>
<gene>
    <name evidence="1" type="ORF">EDD36DRAFT_177640</name>
</gene>
<dbReference type="Proteomes" id="UP001203852">
    <property type="component" value="Unassembled WGS sequence"/>
</dbReference>
<organism evidence="1 2">
    <name type="scientific">Exophiala viscosa</name>
    <dbReference type="NCBI Taxonomy" id="2486360"/>
    <lineage>
        <taxon>Eukaryota</taxon>
        <taxon>Fungi</taxon>
        <taxon>Dikarya</taxon>
        <taxon>Ascomycota</taxon>
        <taxon>Pezizomycotina</taxon>
        <taxon>Eurotiomycetes</taxon>
        <taxon>Chaetothyriomycetidae</taxon>
        <taxon>Chaetothyriales</taxon>
        <taxon>Herpotrichiellaceae</taxon>
        <taxon>Exophiala</taxon>
    </lineage>
</organism>
<dbReference type="PANTHER" id="PTHR37489">
    <property type="entry name" value="DUF3500 DOMAIN-CONTAINING PROTEIN"/>
    <property type="match status" value="1"/>
</dbReference>
<dbReference type="AlphaFoldDB" id="A0AAN6DZI6"/>
<dbReference type="InterPro" id="IPR021889">
    <property type="entry name" value="DUF3500"/>
</dbReference>
<evidence type="ECO:0000313" key="2">
    <source>
        <dbReference type="Proteomes" id="UP001203852"/>
    </source>
</evidence>
<dbReference type="PANTHER" id="PTHR37489:SF1">
    <property type="entry name" value="DUF3500 DOMAIN-CONTAINING PROTEIN"/>
    <property type="match status" value="1"/>
</dbReference>
<proteinExistence type="predicted"/>
<sequence length="425" mass="48562">MANSKSNSYHQYIPDLSLPRFTTMATQDAHVYGEAFKKSGNPPWIHALWQHWRKLLKEPFKGVTSDGTVRPNLFPLQDEGIPIEKIVSTTQSLLSQLSPDQQSTVSYHIDSPEWRTWSNPEFLLSDKGIRLDELSPKIRDSVLAVLRATLSPEGYDKAIGAMRINGFLGELVKSPAVMNEYSYNFVLFGEPSTTEPWGFSFYGHHLCLNIFLYKTQIIASPWFTGAEPNEIDEGPYAGTQILQEEEVLGLKLMKSLPAEKQAKAQTFKLMKDPAMPKGRWNHDDQRHLCGAYRDNRIVPYEGILVSDMTSEQQELIKGILNQYLLYLPQTAREIRIKHAASFFHETYFSWIGGYEDADPFYYRVQSPVILVEFDHHSGVFLNNKEPAKFHIHTLLRTPNGGDYGMALRPLIPTMDQSFVWEGDRN</sequence>
<accession>A0AAN6DZI6</accession>
<name>A0AAN6DZI6_9EURO</name>
<reference evidence="1" key="1">
    <citation type="journal article" date="2022" name="bioRxiv">
        <title>Deciphering the potential niche of two novel black yeast fungi from a biological soil crust based on their genomes, phenotypes, and melanin regulation.</title>
        <authorList>
            <consortium name="DOE Joint Genome Institute"/>
            <person name="Carr E.C."/>
            <person name="Barton Q."/>
            <person name="Grambo S."/>
            <person name="Sullivan M."/>
            <person name="Renfro C.M."/>
            <person name="Kuo A."/>
            <person name="Pangilinan J."/>
            <person name="Lipzen A."/>
            <person name="Keymanesh K."/>
            <person name="Savage E."/>
            <person name="Barry K."/>
            <person name="Grigoriev I.V."/>
            <person name="Riekhof W.R."/>
            <person name="Harris S.S."/>
        </authorList>
    </citation>
    <scope>NUCLEOTIDE SEQUENCE</scope>
    <source>
        <strain evidence="1">JF 03-4F</strain>
    </source>
</reference>
<evidence type="ECO:0008006" key="3">
    <source>
        <dbReference type="Google" id="ProtNLM"/>
    </source>
</evidence>